<evidence type="ECO:0000259" key="7">
    <source>
        <dbReference type="PROSITE" id="PS51704"/>
    </source>
</evidence>
<feature type="domain" description="GP-PDE" evidence="7">
    <location>
        <begin position="6"/>
        <end position="317"/>
    </location>
</feature>
<dbReference type="InterPro" id="IPR017946">
    <property type="entry name" value="PLC-like_Pdiesterase_TIM-brl"/>
</dbReference>
<reference evidence="8" key="1">
    <citation type="submission" date="2019-02" db="EMBL/GenBank/DDBJ databases">
        <authorList>
            <person name="Li S.-H."/>
        </authorList>
    </citation>
    <scope>NUCLEOTIDE SEQUENCE</scope>
    <source>
        <strain evidence="8">IMCC11814</strain>
    </source>
</reference>
<dbReference type="EC" id="3.1.4.46" evidence="2"/>
<dbReference type="Proteomes" id="UP001143304">
    <property type="component" value="Unassembled WGS sequence"/>
</dbReference>
<keyword evidence="3" id="KW-0732">Signal</keyword>
<keyword evidence="5 8" id="KW-0378">Hydrolase</keyword>
<dbReference type="PANTHER" id="PTHR43620">
    <property type="entry name" value="GLYCEROPHOSPHORYL DIESTER PHOSPHODIESTERASE"/>
    <property type="match status" value="1"/>
</dbReference>
<organism evidence="8 9">
    <name type="scientific">Candidatus Marimicrobium litorale</name>
    <dbReference type="NCBI Taxonomy" id="2518991"/>
    <lineage>
        <taxon>Bacteria</taxon>
        <taxon>Pseudomonadati</taxon>
        <taxon>Pseudomonadota</taxon>
        <taxon>Gammaproteobacteria</taxon>
        <taxon>Cellvibrionales</taxon>
        <taxon>Halieaceae</taxon>
        <taxon>Marimicrobium</taxon>
    </lineage>
</organism>
<dbReference type="SUPFAM" id="SSF51695">
    <property type="entry name" value="PLC-like phosphodiesterases"/>
    <property type="match status" value="1"/>
</dbReference>
<dbReference type="RefSeq" id="WP_279249805.1">
    <property type="nucleotide sequence ID" value="NZ_SHNO01000001.1"/>
</dbReference>
<dbReference type="PROSITE" id="PS51704">
    <property type="entry name" value="GP_PDE"/>
    <property type="match status" value="1"/>
</dbReference>
<dbReference type="Pfam" id="PF03009">
    <property type="entry name" value="GDPD"/>
    <property type="match status" value="1"/>
</dbReference>
<dbReference type="PANTHER" id="PTHR43620:SF7">
    <property type="entry name" value="GLYCEROPHOSPHODIESTER PHOSPHODIESTERASE GDPD5-RELATED"/>
    <property type="match status" value="1"/>
</dbReference>
<evidence type="ECO:0000256" key="5">
    <source>
        <dbReference type="ARBA" id="ARBA00022801"/>
    </source>
</evidence>
<dbReference type="NCBIfam" id="NF008354">
    <property type="entry name" value="PRK11143.1"/>
    <property type="match status" value="1"/>
</dbReference>
<comment type="catalytic activity">
    <reaction evidence="6">
        <text>a sn-glycero-3-phosphodiester + H2O = an alcohol + sn-glycerol 3-phosphate + H(+)</text>
        <dbReference type="Rhea" id="RHEA:12969"/>
        <dbReference type="ChEBI" id="CHEBI:15377"/>
        <dbReference type="ChEBI" id="CHEBI:15378"/>
        <dbReference type="ChEBI" id="CHEBI:30879"/>
        <dbReference type="ChEBI" id="CHEBI:57597"/>
        <dbReference type="ChEBI" id="CHEBI:83408"/>
        <dbReference type="EC" id="3.1.4.46"/>
    </reaction>
</comment>
<protein>
    <recommendedName>
        <fullName evidence="2">glycerophosphodiester phosphodiesterase</fullName>
        <ecNumber evidence="2">3.1.4.46</ecNumber>
    </recommendedName>
</protein>
<dbReference type="InterPro" id="IPR030395">
    <property type="entry name" value="GP_PDE_dom"/>
</dbReference>
<evidence type="ECO:0000256" key="3">
    <source>
        <dbReference type="ARBA" id="ARBA00022729"/>
    </source>
</evidence>
<dbReference type="EMBL" id="SHNO01000001">
    <property type="protein sequence ID" value="MCX2978103.1"/>
    <property type="molecule type" value="Genomic_DNA"/>
</dbReference>
<keyword evidence="4" id="KW-0319">Glycerol metabolism</keyword>
<keyword evidence="9" id="KW-1185">Reference proteome</keyword>
<comment type="similarity">
    <text evidence="1">Belongs to the glycerophosphoryl diester phosphodiesterase family.</text>
</comment>
<comment type="caution">
    <text evidence="8">The sequence shown here is derived from an EMBL/GenBank/DDBJ whole genome shotgun (WGS) entry which is preliminary data.</text>
</comment>
<gene>
    <name evidence="8" type="ORF">EYC82_12120</name>
</gene>
<evidence type="ECO:0000256" key="1">
    <source>
        <dbReference type="ARBA" id="ARBA00007277"/>
    </source>
</evidence>
<dbReference type="GO" id="GO:0008889">
    <property type="term" value="F:glycerophosphodiester phosphodiesterase activity"/>
    <property type="evidence" value="ECO:0007669"/>
    <property type="project" value="UniProtKB-EC"/>
</dbReference>
<dbReference type="Gene3D" id="3.20.20.190">
    <property type="entry name" value="Phosphatidylinositol (PI) phosphodiesterase"/>
    <property type="match status" value="1"/>
</dbReference>
<accession>A0ABT3T742</accession>
<evidence type="ECO:0000256" key="4">
    <source>
        <dbReference type="ARBA" id="ARBA00022798"/>
    </source>
</evidence>
<evidence type="ECO:0000256" key="2">
    <source>
        <dbReference type="ARBA" id="ARBA00012247"/>
    </source>
</evidence>
<proteinExistence type="inferred from homology"/>
<evidence type="ECO:0000256" key="6">
    <source>
        <dbReference type="ARBA" id="ARBA00047512"/>
    </source>
</evidence>
<sequence>MKTSRPIIIAHRGASGYLPEHTLAAKAVAHAMGADYMEQDVVLTRDSIAIVLHDIYLDSTTDVARQFPKRARADGHFYAIDFELAEIRQLRVRERVHDDNRDGKAVYPQRFPVTPHLFAVPTLQEEIELLAGLDKSRNRRTGIYVEMKRPNWHREEGLDLPGTVLEVLAETGYIERPEQVYLQCFDDQTLLRLKSELTTPIPLIQLLGDNEWGEDTRADYNWLRTADGIAYIASYANGIGPHLSHIHVGSDDSGAPQFTELVDLAHAHDLQVHPYTFRKDDLPEGVSDFTALLEIFVTDAGIDGMFTDFPDVALAFLEPP</sequence>
<evidence type="ECO:0000313" key="8">
    <source>
        <dbReference type="EMBL" id="MCX2978103.1"/>
    </source>
</evidence>
<evidence type="ECO:0000313" key="9">
    <source>
        <dbReference type="Proteomes" id="UP001143304"/>
    </source>
</evidence>
<name>A0ABT3T742_9GAMM</name>